<dbReference type="Pfam" id="PF02682">
    <property type="entry name" value="CT_C_D"/>
    <property type="match status" value="1"/>
</dbReference>
<evidence type="ECO:0000313" key="6">
    <source>
        <dbReference type="EMBL" id="QCX39542.1"/>
    </source>
</evidence>
<dbReference type="PANTHER" id="PTHR34698:SF2">
    <property type="entry name" value="5-OXOPROLINASE SUBUNIT B"/>
    <property type="match status" value="1"/>
</dbReference>
<dbReference type="EC" id="3.5.2.9" evidence="6"/>
<dbReference type="InterPro" id="IPR029000">
    <property type="entry name" value="Cyclophilin-like_dom_sf"/>
</dbReference>
<keyword evidence="4" id="KW-0812">Transmembrane</keyword>
<name>A0A5B7TXZ0_9FLAO</name>
<feature type="transmembrane region" description="Helical" evidence="4">
    <location>
        <begin position="128"/>
        <end position="147"/>
    </location>
</feature>
<evidence type="ECO:0000256" key="2">
    <source>
        <dbReference type="ARBA" id="ARBA00022801"/>
    </source>
</evidence>
<evidence type="ECO:0000259" key="5">
    <source>
        <dbReference type="SMART" id="SM00796"/>
    </source>
</evidence>
<gene>
    <name evidence="6" type="primary">pxpB</name>
    <name evidence="6" type="ORF">FF125_14245</name>
</gene>
<organism evidence="6 7">
    <name type="scientific">Aureibaculum algae</name>
    <dbReference type="NCBI Taxonomy" id="2584122"/>
    <lineage>
        <taxon>Bacteria</taxon>
        <taxon>Pseudomonadati</taxon>
        <taxon>Bacteroidota</taxon>
        <taxon>Flavobacteriia</taxon>
        <taxon>Flavobacteriales</taxon>
        <taxon>Flavobacteriaceae</taxon>
        <taxon>Aureibaculum</taxon>
    </lineage>
</organism>
<dbReference type="OrthoDB" id="9778567at2"/>
<dbReference type="GO" id="GO:0005524">
    <property type="term" value="F:ATP binding"/>
    <property type="evidence" value="ECO:0007669"/>
    <property type="project" value="UniProtKB-KW"/>
</dbReference>
<dbReference type="RefSeq" id="WP_138950393.1">
    <property type="nucleotide sequence ID" value="NZ_CP040749.1"/>
</dbReference>
<accession>A0A5B7TXZ0</accession>
<dbReference type="Gene3D" id="3.30.1360.40">
    <property type="match status" value="1"/>
</dbReference>
<dbReference type="SMART" id="SM00796">
    <property type="entry name" value="AHS1"/>
    <property type="match status" value="1"/>
</dbReference>
<evidence type="ECO:0000256" key="3">
    <source>
        <dbReference type="ARBA" id="ARBA00022840"/>
    </source>
</evidence>
<dbReference type="NCBIfam" id="TIGR00370">
    <property type="entry name" value="5-oxoprolinase subunit PxpB"/>
    <property type="match status" value="1"/>
</dbReference>
<dbReference type="InterPro" id="IPR010016">
    <property type="entry name" value="PxpB"/>
</dbReference>
<keyword evidence="4" id="KW-0472">Membrane</keyword>
<dbReference type="InterPro" id="IPR003833">
    <property type="entry name" value="CT_C_D"/>
</dbReference>
<proteinExistence type="predicted"/>
<feature type="domain" description="Carboxyltransferase" evidence="5">
    <location>
        <begin position="6"/>
        <end position="207"/>
    </location>
</feature>
<dbReference type="EMBL" id="CP040749">
    <property type="protein sequence ID" value="QCX39542.1"/>
    <property type="molecule type" value="Genomic_DNA"/>
</dbReference>
<dbReference type="AlphaFoldDB" id="A0A5B7TXZ0"/>
<keyword evidence="2 6" id="KW-0378">Hydrolase</keyword>
<keyword evidence="1" id="KW-0547">Nucleotide-binding</keyword>
<dbReference type="Proteomes" id="UP000306229">
    <property type="component" value="Chromosome"/>
</dbReference>
<dbReference type="PANTHER" id="PTHR34698">
    <property type="entry name" value="5-OXOPROLINASE SUBUNIT B"/>
    <property type="match status" value="1"/>
</dbReference>
<dbReference type="GO" id="GO:0017168">
    <property type="term" value="F:5-oxoprolinase (ATP-hydrolyzing) activity"/>
    <property type="evidence" value="ECO:0007669"/>
    <property type="project" value="UniProtKB-EC"/>
</dbReference>
<dbReference type="SUPFAM" id="SSF160467">
    <property type="entry name" value="PH0987 N-terminal domain-like"/>
    <property type="match status" value="1"/>
</dbReference>
<sequence length="242" mass="27465">MGVFRLTYKSYGKSAILIEWPSRIDKKICEDVISFKNKILKNSAKQIIQVINTYSSLTIIYHSTINIIYDDILDLKSLYEQEVDEEITKKYRWEIPVCYDAQFGIDLEELGDENELTKSEIIELHSSTIYTVYFIGFLPGFLYLGGLDQKLHIPRKSNPRLRVEKGSVAIGGAQTGIYPSISAGGWYVIGNSPISFFNVKAKEPCFAKASDEIQFKSIGLSAYNNVQSEVEKGKYKLKKSEI</sequence>
<keyword evidence="4" id="KW-1133">Transmembrane helix</keyword>
<dbReference type="SUPFAM" id="SSF50891">
    <property type="entry name" value="Cyclophilin-like"/>
    <property type="match status" value="1"/>
</dbReference>
<evidence type="ECO:0000256" key="1">
    <source>
        <dbReference type="ARBA" id="ARBA00022741"/>
    </source>
</evidence>
<evidence type="ECO:0000256" key="4">
    <source>
        <dbReference type="SAM" id="Phobius"/>
    </source>
</evidence>
<dbReference type="Gene3D" id="2.40.100.10">
    <property type="entry name" value="Cyclophilin-like"/>
    <property type="match status" value="1"/>
</dbReference>
<keyword evidence="3" id="KW-0067">ATP-binding</keyword>
<dbReference type="KEGG" id="fbe:FF125_14245"/>
<protein>
    <submittedName>
        <fullName evidence="6">5-oxoprolinase subunit PxpB</fullName>
        <ecNumber evidence="6">3.5.2.9</ecNumber>
    </submittedName>
</protein>
<keyword evidence="7" id="KW-1185">Reference proteome</keyword>
<reference evidence="6 7" key="1">
    <citation type="submission" date="2019-05" db="EMBL/GenBank/DDBJ databases">
        <title>Algicella ahnfeltiae gen. nov., sp. nov., a novel marine bacterium of the family Flavobacteriaceae isolated from a red alga.</title>
        <authorList>
            <person name="Nedashkovskaya O.I."/>
            <person name="Kukhlevskiy A.D."/>
            <person name="Kim S.-G."/>
            <person name="Zhukova N.V."/>
            <person name="Mikhailov V.V."/>
        </authorList>
    </citation>
    <scope>NUCLEOTIDE SEQUENCE [LARGE SCALE GENOMIC DNA]</scope>
    <source>
        <strain evidence="6 7">10Alg115</strain>
    </source>
</reference>
<evidence type="ECO:0000313" key="7">
    <source>
        <dbReference type="Proteomes" id="UP000306229"/>
    </source>
</evidence>